<dbReference type="InterPro" id="IPR054363">
    <property type="entry name" value="GH95_cat"/>
</dbReference>
<dbReference type="Pfam" id="PF14498">
    <property type="entry name" value="Glyco_hyd_65N_2"/>
    <property type="match status" value="1"/>
</dbReference>
<accession>A0A177FLQ4</accession>
<feature type="domain" description="Alpha fucosidase A-like C-terminal" evidence="2">
    <location>
        <begin position="664"/>
        <end position="727"/>
    </location>
</feature>
<keyword evidence="5" id="KW-1185">Reference proteome</keyword>
<feature type="domain" description="Glycosyl hydrolase family 95 catalytic" evidence="3">
    <location>
        <begin position="291"/>
        <end position="532"/>
    </location>
</feature>
<name>A0A177FLQ4_9EURO</name>
<reference evidence="4 5" key="1">
    <citation type="submission" date="2016-03" db="EMBL/GenBank/DDBJ databases">
        <title>Draft genome sequence of the Fonsecaea monophora CBS 269.37.</title>
        <authorList>
            <person name="Bombassaro A."/>
            <person name="Vinicius W.A."/>
            <person name="De Hoog S."/>
            <person name="Sun J."/>
            <person name="Souza E.M."/>
            <person name="Raittz R.T."/>
            <person name="Costa F."/>
            <person name="Leao A.C."/>
            <person name="Tadra-Sfeir M.Z."/>
            <person name="Baura V."/>
            <person name="Balsanelli E."/>
            <person name="Pedrosa F.O."/>
            <person name="Moreno L.F."/>
            <person name="Steffens M.B."/>
            <person name="Xi L."/>
            <person name="Bocca A.L."/>
            <person name="Felipe M.S."/>
            <person name="Teixeira M."/>
            <person name="Telles Filho F.Q."/>
            <person name="Azevedo C.M."/>
            <person name="Gomes R."/>
            <person name="Vicente V.A."/>
        </authorList>
    </citation>
    <scope>NUCLEOTIDE SEQUENCE [LARGE SCALE GENOMIC DNA]</scope>
    <source>
        <strain evidence="4 5">CBS 269.37</strain>
    </source>
</reference>
<dbReference type="InterPro" id="IPR008928">
    <property type="entry name" value="6-hairpin_glycosidase_sf"/>
</dbReference>
<dbReference type="Proteomes" id="UP000077002">
    <property type="component" value="Unassembled WGS sequence"/>
</dbReference>
<organism evidence="4 5">
    <name type="scientific">Fonsecaea monophora</name>
    <dbReference type="NCBI Taxonomy" id="254056"/>
    <lineage>
        <taxon>Eukaryota</taxon>
        <taxon>Fungi</taxon>
        <taxon>Dikarya</taxon>
        <taxon>Ascomycota</taxon>
        <taxon>Pezizomycotina</taxon>
        <taxon>Eurotiomycetes</taxon>
        <taxon>Chaetothyriomycetidae</taxon>
        <taxon>Chaetothyriales</taxon>
        <taxon>Herpotrichiellaceae</taxon>
        <taxon>Fonsecaea</taxon>
    </lineage>
</organism>
<feature type="domain" description="Glycosyl hydrolase family 95 N-terminal" evidence="1">
    <location>
        <begin position="10"/>
        <end position="272"/>
    </location>
</feature>
<evidence type="ECO:0000259" key="2">
    <source>
        <dbReference type="Pfam" id="PF21307"/>
    </source>
</evidence>
<dbReference type="GeneID" id="34595783"/>
<dbReference type="SUPFAM" id="SSF48208">
    <property type="entry name" value="Six-hairpin glycosidases"/>
    <property type="match status" value="1"/>
</dbReference>
<evidence type="ECO:0000259" key="3">
    <source>
        <dbReference type="Pfam" id="PF22124"/>
    </source>
</evidence>
<dbReference type="PIRSF" id="PIRSF007663">
    <property type="entry name" value="UCP007663"/>
    <property type="match status" value="1"/>
</dbReference>
<dbReference type="InterPro" id="IPR049053">
    <property type="entry name" value="AFCA-like_C"/>
</dbReference>
<dbReference type="Gene3D" id="1.50.10.10">
    <property type="match status" value="1"/>
</dbReference>
<dbReference type="EMBL" id="LVKK01000002">
    <property type="protein sequence ID" value="OAG45253.1"/>
    <property type="molecule type" value="Genomic_DNA"/>
</dbReference>
<comment type="caution">
    <text evidence="4">The sequence shown here is derived from an EMBL/GenBank/DDBJ whole genome shotgun (WGS) entry which is preliminary data.</text>
</comment>
<dbReference type="InterPro" id="IPR012341">
    <property type="entry name" value="6hp_glycosidase-like_sf"/>
</dbReference>
<dbReference type="Pfam" id="PF22124">
    <property type="entry name" value="Glyco_hydro_95_cat"/>
    <property type="match status" value="2"/>
</dbReference>
<dbReference type="AlphaFoldDB" id="A0A177FLQ4"/>
<gene>
    <name evidence="4" type="ORF">AYO21_00601</name>
</gene>
<sequence length="754" mass="84486">MAAPEHNRMLWYEQPAEVWTEALPIGNGRLGTMIKGGLDVDRLWMNEDSVWYGGPQNRVNPLAKASLPEVRRLLDLNHVQEAQELLKRTFTGLPASLRHYAPLGDVFMTFGHGSASDNKDFSGISDQTRRAVRPVAEKYTRSLDLTTGIASVSYTFDGAEYLREYFASTADEVVAVRISSNRPGSLRFQLRINRGSNENPMLEHNCLYDSLKNISDGLILEANLGGPTAVWAAMGVKVVIEGEMGQCLPGEELHISGDSVVVLIAGETTFRNIDAGQAVVDRLEKAAKYPWQELRERHVQRYSSLYSRTSLSIGEDNPPLRAIPTDKRLARVKQGEVDNDLVALMFSFGRFLLVASSLSGLPATLQGIWNHSHQPIWGSKYTININIEMNYWLAEVANLSECHLVLFGHIQRMAERGKQVAQDMYGCRGFVAHHNTDIWGDCAPQDRYVPATYWVLGGAWLCTHLWEHYLFTHDQEFLKWAYPLLQEAALFFEDFLIERNGVLVVSPSVSAENSYIIPGTRETGAVCSPEMYLKVLSRLPQPKIGKHGELLEWMEDVEEVEPGHRHISHAFGLYPGRSLLSEEHKSALRVTLQRRLVSGGGHTGWSAAWILALYTRLRDPAQAQSIIQKFLQHSTLPNLFGDHPPFQIDGNFGIAAGIAEMLIQSHEDGYVDLLPCLPREWEDVGWVKGVCARGGIVVDMEWKKGQLVSARFTGRRKIQFVARIDSKRLENGSGQTTLQLDEGESKILTGFWPS</sequence>
<evidence type="ECO:0000313" key="5">
    <source>
        <dbReference type="Proteomes" id="UP000077002"/>
    </source>
</evidence>
<dbReference type="GO" id="GO:0005975">
    <property type="term" value="P:carbohydrate metabolic process"/>
    <property type="evidence" value="ECO:0007669"/>
    <property type="project" value="InterPro"/>
</dbReference>
<dbReference type="InterPro" id="IPR016518">
    <property type="entry name" value="Alpha-L-fucosidase"/>
</dbReference>
<dbReference type="InterPro" id="IPR027414">
    <property type="entry name" value="GH95_N_dom"/>
</dbReference>
<dbReference type="RefSeq" id="XP_022517205.1">
    <property type="nucleotide sequence ID" value="XM_022650591.1"/>
</dbReference>
<dbReference type="GO" id="GO:0004560">
    <property type="term" value="F:alpha-L-fucosidase activity"/>
    <property type="evidence" value="ECO:0007669"/>
    <property type="project" value="InterPro"/>
</dbReference>
<dbReference type="Pfam" id="PF21307">
    <property type="entry name" value="Glyco_hydro_95_C"/>
    <property type="match status" value="1"/>
</dbReference>
<dbReference type="OrthoDB" id="2848340at2759"/>
<feature type="domain" description="Glycosyl hydrolase family 95 catalytic" evidence="3">
    <location>
        <begin position="534"/>
        <end position="662"/>
    </location>
</feature>
<evidence type="ECO:0000259" key="1">
    <source>
        <dbReference type="Pfam" id="PF14498"/>
    </source>
</evidence>
<proteinExistence type="predicted"/>
<protein>
    <submittedName>
        <fullName evidence="4">Uncharacterized protein</fullName>
    </submittedName>
</protein>
<dbReference type="PANTHER" id="PTHR31084">
    <property type="entry name" value="ALPHA-L-FUCOSIDASE 2"/>
    <property type="match status" value="1"/>
</dbReference>
<dbReference type="PANTHER" id="PTHR31084:SF0">
    <property type="entry name" value="ALPHA-L-FUCOSIDASE 2"/>
    <property type="match status" value="1"/>
</dbReference>
<evidence type="ECO:0000313" key="4">
    <source>
        <dbReference type="EMBL" id="OAG45253.1"/>
    </source>
</evidence>